<dbReference type="EMBL" id="JBHRZI010000008">
    <property type="protein sequence ID" value="MFC3890988.1"/>
    <property type="molecule type" value="Genomic_DNA"/>
</dbReference>
<evidence type="ECO:0000256" key="1">
    <source>
        <dbReference type="SAM" id="SignalP"/>
    </source>
</evidence>
<reference evidence="3" key="1">
    <citation type="journal article" date="2019" name="Int. J. Syst. Evol. Microbiol.">
        <title>The Global Catalogue of Microorganisms (GCM) 10K type strain sequencing project: providing services to taxonomists for standard genome sequencing and annotation.</title>
        <authorList>
            <consortium name="The Broad Institute Genomics Platform"/>
            <consortium name="The Broad Institute Genome Sequencing Center for Infectious Disease"/>
            <person name="Wu L."/>
            <person name="Ma J."/>
        </authorList>
    </citation>
    <scope>NUCLEOTIDE SEQUENCE [LARGE SCALE GENOMIC DNA]</scope>
    <source>
        <strain evidence="3">CGMCC 4.7405</strain>
    </source>
</reference>
<accession>A0ABV8BKY5</accession>
<keyword evidence="3" id="KW-1185">Reference proteome</keyword>
<keyword evidence="1" id="KW-0732">Signal</keyword>
<evidence type="ECO:0008006" key="4">
    <source>
        <dbReference type="Google" id="ProtNLM"/>
    </source>
</evidence>
<gene>
    <name evidence="2" type="ORF">ACFOWZ_05835</name>
</gene>
<feature type="signal peptide" evidence="1">
    <location>
        <begin position="1"/>
        <end position="31"/>
    </location>
</feature>
<sequence length="186" mass="19802">MHRTRLFQRPLTLLAALAAALALTAVPSATAAPGGLAGTGFRTGSAVLVLQNGTSVAEAVIQATPPQSFCYVSVAWPAAIDANYKVTATWNLDCRSRANPNLPAPDIFMLLMNVRVYQGRYTPWDLGREIGQESCSGSATNRSCSATSLESMAFGAPYYTILHVEVALTGGTNQVGDFYTDPIRRT</sequence>
<evidence type="ECO:0000313" key="3">
    <source>
        <dbReference type="Proteomes" id="UP001595690"/>
    </source>
</evidence>
<name>A0ABV8BKY5_9PSEU</name>
<organism evidence="2 3">
    <name type="scientific">Lentzea rhizosphaerae</name>
    <dbReference type="NCBI Taxonomy" id="2041025"/>
    <lineage>
        <taxon>Bacteria</taxon>
        <taxon>Bacillati</taxon>
        <taxon>Actinomycetota</taxon>
        <taxon>Actinomycetes</taxon>
        <taxon>Pseudonocardiales</taxon>
        <taxon>Pseudonocardiaceae</taxon>
        <taxon>Lentzea</taxon>
    </lineage>
</organism>
<feature type="chain" id="PRO_5045888142" description="Secreted protein" evidence="1">
    <location>
        <begin position="32"/>
        <end position="186"/>
    </location>
</feature>
<proteinExistence type="predicted"/>
<dbReference type="RefSeq" id="WP_382369901.1">
    <property type="nucleotide sequence ID" value="NZ_JBHRZI010000008.1"/>
</dbReference>
<comment type="caution">
    <text evidence="2">The sequence shown here is derived from an EMBL/GenBank/DDBJ whole genome shotgun (WGS) entry which is preliminary data.</text>
</comment>
<protein>
    <recommendedName>
        <fullName evidence="4">Secreted protein</fullName>
    </recommendedName>
</protein>
<evidence type="ECO:0000313" key="2">
    <source>
        <dbReference type="EMBL" id="MFC3890988.1"/>
    </source>
</evidence>
<dbReference type="Proteomes" id="UP001595690">
    <property type="component" value="Unassembled WGS sequence"/>
</dbReference>